<sequence length="89" mass="10365">PVSFEESIALRRPERNRCRSKPWIVMQWAKRDIPEIDGWLDIRLGQMETILAEREWLVGDRLTLADLVIADVLRVNLVRAYGHRPASEA</sequence>
<proteinExistence type="predicted"/>
<dbReference type="RefSeq" id="WP_378926739.1">
    <property type="nucleotide sequence ID" value="NZ_JBHLWQ010000115.1"/>
</dbReference>
<feature type="domain" description="GST C-terminal" evidence="1">
    <location>
        <begin position="1"/>
        <end position="89"/>
    </location>
</feature>
<evidence type="ECO:0000313" key="2">
    <source>
        <dbReference type="EMBL" id="MFC0200976.1"/>
    </source>
</evidence>
<dbReference type="EMBL" id="JBHLWQ010000115">
    <property type="protein sequence ID" value="MFC0200976.1"/>
    <property type="molecule type" value="Genomic_DNA"/>
</dbReference>
<dbReference type="Pfam" id="PF00043">
    <property type="entry name" value="GST_C"/>
    <property type="match status" value="1"/>
</dbReference>
<keyword evidence="3" id="KW-1185">Reference proteome</keyword>
<dbReference type="Gene3D" id="1.20.1050.10">
    <property type="match status" value="1"/>
</dbReference>
<name>A0ABV6CP21_9RHOB</name>
<dbReference type="InterPro" id="IPR036282">
    <property type="entry name" value="Glutathione-S-Trfase_C_sf"/>
</dbReference>
<feature type="non-terminal residue" evidence="2">
    <location>
        <position position="1"/>
    </location>
</feature>
<comment type="caution">
    <text evidence="2">The sequence shown here is derived from an EMBL/GenBank/DDBJ whole genome shotgun (WGS) entry which is preliminary data.</text>
</comment>
<dbReference type="PROSITE" id="PS50405">
    <property type="entry name" value="GST_CTER"/>
    <property type="match status" value="1"/>
</dbReference>
<evidence type="ECO:0000313" key="3">
    <source>
        <dbReference type="Proteomes" id="UP001589795"/>
    </source>
</evidence>
<dbReference type="InterPro" id="IPR004046">
    <property type="entry name" value="GST_C"/>
</dbReference>
<evidence type="ECO:0000259" key="1">
    <source>
        <dbReference type="PROSITE" id="PS50405"/>
    </source>
</evidence>
<dbReference type="SUPFAM" id="SSF47616">
    <property type="entry name" value="GST C-terminal domain-like"/>
    <property type="match status" value="1"/>
</dbReference>
<organism evidence="2 3">
    <name type="scientific">Paracoccus rhizosphaerae</name>
    <dbReference type="NCBI Taxonomy" id="1133347"/>
    <lineage>
        <taxon>Bacteria</taxon>
        <taxon>Pseudomonadati</taxon>
        <taxon>Pseudomonadota</taxon>
        <taxon>Alphaproteobacteria</taxon>
        <taxon>Rhodobacterales</taxon>
        <taxon>Paracoccaceae</taxon>
        <taxon>Paracoccus</taxon>
    </lineage>
</organism>
<accession>A0ABV6CP21</accession>
<dbReference type="InterPro" id="IPR010987">
    <property type="entry name" value="Glutathione-S-Trfase_C-like"/>
</dbReference>
<protein>
    <submittedName>
        <fullName evidence="2">Glutathione binding-like protein</fullName>
    </submittedName>
</protein>
<dbReference type="Proteomes" id="UP001589795">
    <property type="component" value="Unassembled WGS sequence"/>
</dbReference>
<gene>
    <name evidence="2" type="ORF">ACFFIZ_11860</name>
</gene>
<reference evidence="2 3" key="1">
    <citation type="submission" date="2024-09" db="EMBL/GenBank/DDBJ databases">
        <authorList>
            <person name="Sun Q."/>
            <person name="Mori K."/>
        </authorList>
    </citation>
    <scope>NUCLEOTIDE SEQUENCE [LARGE SCALE GENOMIC DNA]</scope>
    <source>
        <strain evidence="2 3">CCM 7904</strain>
    </source>
</reference>